<proteinExistence type="predicted"/>
<feature type="domain" description="Glycosyl transferase family 1" evidence="1">
    <location>
        <begin position="219"/>
        <end position="377"/>
    </location>
</feature>
<reference evidence="2" key="1">
    <citation type="journal article" date="2020" name="Cell Host Microbe">
        <title>Functional and Genomic Variation between Human-Derived Isolates of Lachnospiraceae Reveals Inter- and Intra-Species Diversity.</title>
        <authorList>
            <person name="Sorbara M.T."/>
            <person name="Littmann E.R."/>
            <person name="Fontana E."/>
            <person name="Moody T.U."/>
            <person name="Kohout C.E."/>
            <person name="Gjonbalaj M."/>
            <person name="Eaton V."/>
            <person name="Seok R."/>
            <person name="Leiner I.M."/>
            <person name="Pamer E.G."/>
        </authorList>
    </citation>
    <scope>NUCLEOTIDE SEQUENCE</scope>
    <source>
        <strain evidence="2">MSK.10.16</strain>
    </source>
</reference>
<evidence type="ECO:0000259" key="1">
    <source>
        <dbReference type="Pfam" id="PF00534"/>
    </source>
</evidence>
<dbReference type="AlphaFoldDB" id="A0AAP7AUB4"/>
<dbReference type="GO" id="GO:0016757">
    <property type="term" value="F:glycosyltransferase activity"/>
    <property type="evidence" value="ECO:0007669"/>
    <property type="project" value="InterPro"/>
</dbReference>
<dbReference type="InterPro" id="IPR001296">
    <property type="entry name" value="Glyco_trans_1"/>
</dbReference>
<dbReference type="PANTHER" id="PTHR12526">
    <property type="entry name" value="GLYCOSYLTRANSFERASE"/>
    <property type="match status" value="1"/>
</dbReference>
<dbReference type="PANTHER" id="PTHR12526:SF630">
    <property type="entry name" value="GLYCOSYLTRANSFERASE"/>
    <property type="match status" value="1"/>
</dbReference>
<comment type="caution">
    <text evidence="2">The sequence shown here is derived from an EMBL/GenBank/DDBJ whole genome shotgun (WGS) entry which is preliminary data.</text>
</comment>
<dbReference type="Gene3D" id="3.40.50.2000">
    <property type="entry name" value="Glycogen Phosphorylase B"/>
    <property type="match status" value="2"/>
</dbReference>
<evidence type="ECO:0000313" key="3">
    <source>
        <dbReference type="Proteomes" id="UP000724058"/>
    </source>
</evidence>
<protein>
    <submittedName>
        <fullName evidence="2">Glycosyltransferase</fullName>
    </submittedName>
</protein>
<dbReference type="RefSeq" id="WP_173793232.1">
    <property type="nucleotide sequence ID" value="NZ_JAAIOC010000014.1"/>
</dbReference>
<dbReference type="Proteomes" id="UP000724058">
    <property type="component" value="Unassembled WGS sequence"/>
</dbReference>
<dbReference type="SUPFAM" id="SSF53756">
    <property type="entry name" value="UDP-Glycosyltransferase/glycogen phosphorylase"/>
    <property type="match status" value="1"/>
</dbReference>
<dbReference type="EMBL" id="JAAIOD010000014">
    <property type="protein sequence ID" value="NSE58656.1"/>
    <property type="molecule type" value="Genomic_DNA"/>
</dbReference>
<sequence length="398" mass="45772">MKKILIVSHALEIGGAERSLIGLLDAIDKKEYQVDLFLLRHEGELFSFIPEGIHLLSEIPSYTVLARPMVQTLKEGHVVLTAARMYGKIKASKYIKRHGHTDSGVPLEYSHKYTYRFMPDIQPNEEYDLAISFLTPHYIVAHKVHAKKKIAWIHTDYSKIQINKKSEIEMWLAYDRIISISDDVTKTFLKIFPTLSAKIVKIENIIPEKLIVHQSKEFVPIEEMPDDSIKILSIGRYCTAKNFDNVPRICKYLVSGGMNVKWYLIGFGSDEKLIKEKIKKEHMEKNVIMLGKKSNPYPYICRCDLYVQPSRYEGKCVSVKEAQMLGKPVVITNYETAKSQLEDGVDGIIVSMDNEKCAEQIEQVLKDDEKMKRISQKCMEKDYSNATEIEKICSMCTY</sequence>
<dbReference type="Pfam" id="PF00534">
    <property type="entry name" value="Glycos_transf_1"/>
    <property type="match status" value="1"/>
</dbReference>
<accession>A0AAP7AUB4</accession>
<dbReference type="CDD" id="cd03811">
    <property type="entry name" value="GT4_GT28_WabH-like"/>
    <property type="match status" value="1"/>
</dbReference>
<evidence type="ECO:0000313" key="2">
    <source>
        <dbReference type="EMBL" id="NSE58656.1"/>
    </source>
</evidence>
<name>A0AAP7AUB4_9FIRM</name>
<gene>
    <name evidence="2" type="ORF">G4332_11205</name>
</gene>
<organism evidence="2 3">
    <name type="scientific">Dorea longicatena</name>
    <dbReference type="NCBI Taxonomy" id="88431"/>
    <lineage>
        <taxon>Bacteria</taxon>
        <taxon>Bacillati</taxon>
        <taxon>Bacillota</taxon>
        <taxon>Clostridia</taxon>
        <taxon>Lachnospirales</taxon>
        <taxon>Lachnospiraceae</taxon>
        <taxon>Dorea</taxon>
    </lineage>
</organism>
<reference evidence="2" key="2">
    <citation type="submission" date="2020-02" db="EMBL/GenBank/DDBJ databases">
        <authorList>
            <person name="Littmann E."/>
            <person name="Sorbara M."/>
        </authorList>
    </citation>
    <scope>NUCLEOTIDE SEQUENCE</scope>
    <source>
        <strain evidence="2">MSK.10.16</strain>
    </source>
</reference>